<keyword evidence="1" id="KW-0812">Transmembrane</keyword>
<organism evidence="2 3">
    <name type="scientific">Amycolatopsis roodepoortensis</name>
    <dbReference type="NCBI Taxonomy" id="700274"/>
    <lineage>
        <taxon>Bacteria</taxon>
        <taxon>Bacillati</taxon>
        <taxon>Actinomycetota</taxon>
        <taxon>Actinomycetes</taxon>
        <taxon>Pseudonocardiales</taxon>
        <taxon>Pseudonocardiaceae</taxon>
        <taxon>Amycolatopsis</taxon>
    </lineage>
</organism>
<evidence type="ECO:0000313" key="2">
    <source>
        <dbReference type="EMBL" id="MBE1577818.1"/>
    </source>
</evidence>
<dbReference type="RefSeq" id="WP_192744924.1">
    <property type="nucleotide sequence ID" value="NZ_JADBEJ010000005.1"/>
</dbReference>
<feature type="transmembrane region" description="Helical" evidence="1">
    <location>
        <begin position="12"/>
        <end position="33"/>
    </location>
</feature>
<feature type="transmembrane region" description="Helical" evidence="1">
    <location>
        <begin position="39"/>
        <end position="58"/>
    </location>
</feature>
<reference evidence="2 3" key="1">
    <citation type="submission" date="2020-10" db="EMBL/GenBank/DDBJ databases">
        <title>Sequencing the genomes of 1000 actinobacteria strains.</title>
        <authorList>
            <person name="Klenk H.-P."/>
        </authorList>
    </citation>
    <scope>NUCLEOTIDE SEQUENCE [LARGE SCALE GENOMIC DNA]</scope>
    <source>
        <strain evidence="2 3">DSM 46661</strain>
    </source>
</reference>
<name>A0ABR9LAV3_9PSEU</name>
<sequence length="75" mass="7839">MASFKVKPSKPVAVFGAVGGIAVLVFVLVSGIGRGNGFVWLWAALCVGVVGFNLWAAFSKRGATEVVERSPTDRS</sequence>
<accession>A0ABR9LAV3</accession>
<gene>
    <name evidence="2" type="ORF">H4W30_004878</name>
</gene>
<protein>
    <submittedName>
        <fullName evidence="2">Outer membrane lipoprotein SlyB</fullName>
    </submittedName>
</protein>
<dbReference type="EMBL" id="JADBEJ010000005">
    <property type="protein sequence ID" value="MBE1577818.1"/>
    <property type="molecule type" value="Genomic_DNA"/>
</dbReference>
<dbReference type="Proteomes" id="UP000656548">
    <property type="component" value="Unassembled WGS sequence"/>
</dbReference>
<evidence type="ECO:0000256" key="1">
    <source>
        <dbReference type="SAM" id="Phobius"/>
    </source>
</evidence>
<comment type="caution">
    <text evidence="2">The sequence shown here is derived from an EMBL/GenBank/DDBJ whole genome shotgun (WGS) entry which is preliminary data.</text>
</comment>
<evidence type="ECO:0000313" key="3">
    <source>
        <dbReference type="Proteomes" id="UP000656548"/>
    </source>
</evidence>
<proteinExistence type="predicted"/>
<keyword evidence="1" id="KW-1133">Transmembrane helix</keyword>
<keyword evidence="1" id="KW-0472">Membrane</keyword>
<keyword evidence="2" id="KW-0449">Lipoprotein</keyword>
<keyword evidence="3" id="KW-1185">Reference proteome</keyword>